<keyword evidence="9 11" id="KW-1133">Transmembrane helix</keyword>
<dbReference type="PANTHER" id="PTHR43520:SF8">
    <property type="entry name" value="P-TYPE CU(+) TRANSPORTER"/>
    <property type="match status" value="1"/>
</dbReference>
<dbReference type="SUPFAM" id="SSF56784">
    <property type="entry name" value="HAD-like"/>
    <property type="match status" value="1"/>
</dbReference>
<keyword evidence="3 11" id="KW-1003">Cell membrane</keyword>
<keyword evidence="14" id="KW-1185">Reference proteome</keyword>
<evidence type="ECO:0000256" key="6">
    <source>
        <dbReference type="ARBA" id="ARBA00022741"/>
    </source>
</evidence>
<reference evidence="13 14" key="1">
    <citation type="submission" date="2015-06" db="EMBL/GenBank/DDBJ databases">
        <title>Draft genome sequence of an Alphaproteobacteria species associated to the Mediterranean sponge Oscarella lobularis.</title>
        <authorList>
            <person name="Jourda C."/>
            <person name="Santini S."/>
            <person name="Claverie J.-M."/>
        </authorList>
    </citation>
    <scope>NUCLEOTIDE SEQUENCE [LARGE SCALE GENOMIC DNA]</scope>
    <source>
        <strain evidence="13">IGS</strain>
    </source>
</reference>
<dbReference type="Gene3D" id="2.70.150.10">
    <property type="entry name" value="Calcium-transporting ATPase, cytoplasmic transduction domain A"/>
    <property type="match status" value="1"/>
</dbReference>
<evidence type="ECO:0000256" key="9">
    <source>
        <dbReference type="ARBA" id="ARBA00022989"/>
    </source>
</evidence>
<dbReference type="NCBIfam" id="TIGR01511">
    <property type="entry name" value="ATPase-IB1_Cu"/>
    <property type="match status" value="1"/>
</dbReference>
<dbReference type="GO" id="GO:0005886">
    <property type="term" value="C:plasma membrane"/>
    <property type="evidence" value="ECO:0007669"/>
    <property type="project" value="UniProtKB-SubCell"/>
</dbReference>
<dbReference type="InterPro" id="IPR001757">
    <property type="entry name" value="P_typ_ATPase"/>
</dbReference>
<dbReference type="InterPro" id="IPR008250">
    <property type="entry name" value="ATPase_P-typ_transduc_dom_A_sf"/>
</dbReference>
<keyword evidence="8" id="KW-1278">Translocase</keyword>
<keyword evidence="5 11" id="KW-0479">Metal-binding</keyword>
<evidence type="ECO:0000256" key="8">
    <source>
        <dbReference type="ARBA" id="ARBA00022967"/>
    </source>
</evidence>
<feature type="transmembrane region" description="Helical" evidence="11">
    <location>
        <begin position="433"/>
        <end position="454"/>
    </location>
</feature>
<name>A0A0J9GT78_9RHOB</name>
<dbReference type="SUPFAM" id="SSF55008">
    <property type="entry name" value="HMA, heavy metal-associated domain"/>
    <property type="match status" value="2"/>
</dbReference>
<dbReference type="Pfam" id="PF00403">
    <property type="entry name" value="HMA"/>
    <property type="match status" value="2"/>
</dbReference>
<dbReference type="GO" id="GO:0043682">
    <property type="term" value="F:P-type divalent copper transporter activity"/>
    <property type="evidence" value="ECO:0007669"/>
    <property type="project" value="TreeGrafter"/>
</dbReference>
<evidence type="ECO:0000256" key="11">
    <source>
        <dbReference type="RuleBase" id="RU362081"/>
    </source>
</evidence>
<dbReference type="GO" id="GO:0060003">
    <property type="term" value="P:copper ion export"/>
    <property type="evidence" value="ECO:0007669"/>
    <property type="project" value="UniProtKB-ARBA"/>
</dbReference>
<proteinExistence type="inferred from homology"/>
<dbReference type="SUPFAM" id="SSF81665">
    <property type="entry name" value="Calcium ATPase, transmembrane domain M"/>
    <property type="match status" value="1"/>
</dbReference>
<sequence>MTQAATYTLPAMHCGSCVARVERIIAAVPGASGVANLATRQVQVTAADMAPVVRALTEGGFAPQARDVALQVEGMHCASCVGRIEAALAGLPGVSHAAVNLASGMAHVTGTADSDALKEAIKAAGYSARVADGAPRGDLAARETEVARRRFILAALLALPVFALEMGGHLIPAWHHWIGAIMGHGASAWIQWALTTLILALPGRVFFAVGVPALLRRAPDMNSLVALGAGAAYLYSALVVLAPQALPLDARAIYFESAAVIVTLILVGRWMEARAKGRAGEAVRRLMRLAPAEAELLRDGAWVNVPLDQITAGATLRARPGARIAVDGIVREGASHVDQAMLTGEPMPVAKSAGDAVVGGTLNGQGALVYQATAVGEATMLAQIARMVEAAQSTKLPIQALVDRVTYWFVPAVLVVALVTVAAWLALGGGVSAALAAGVAVLIIACPCAMGLATPTSILVGSGRAAELGVLFRRSEALQRLAAARVIAFDKTGTLTEGRMAVQAFSGDEALRLAAGVESASEHPIADAIVAEAKARGLAIPEASGLEAAPGGGVSARVEGREIKVGNARFVGAEGATEALTTVYVSSGGAVIGQISLSDQIKPTASGAVSTLRAMGLEVHMLTGDAEAPALSVAEQLQITELHSELRPDAKAHLVGALRDTASVAFVGDGINDAPALAAADVGIAMGSGTDIAIEAADVVLTTGDPMAVARAHRLSQATMRNIRQNLGWAFGYNVLLIPVAAGALYPAFGLLLSPGLAAGAMALSSVAVVSNAVRLRRAG</sequence>
<dbReference type="FunFam" id="3.30.70.100:FF:000001">
    <property type="entry name" value="ATPase copper transporting beta"/>
    <property type="match status" value="1"/>
</dbReference>
<dbReference type="EMBL" id="LFTY01000002">
    <property type="protein sequence ID" value="KMW56688.1"/>
    <property type="molecule type" value="Genomic_DNA"/>
</dbReference>
<dbReference type="InterPro" id="IPR017969">
    <property type="entry name" value="Heavy-metal-associated_CS"/>
</dbReference>
<dbReference type="EC" id="3.6.3.5" evidence="13"/>
<dbReference type="Gene3D" id="3.40.50.1000">
    <property type="entry name" value="HAD superfamily/HAD-like"/>
    <property type="match status" value="1"/>
</dbReference>
<dbReference type="CDD" id="cd00371">
    <property type="entry name" value="HMA"/>
    <property type="match status" value="2"/>
</dbReference>
<keyword evidence="4 11" id="KW-0812">Transmembrane</keyword>
<dbReference type="PROSITE" id="PS00154">
    <property type="entry name" value="ATPASE_E1_E2"/>
    <property type="match status" value="1"/>
</dbReference>
<keyword evidence="13" id="KW-0378">Hydrolase</keyword>
<dbReference type="GO" id="GO:0016887">
    <property type="term" value="F:ATP hydrolysis activity"/>
    <property type="evidence" value="ECO:0007669"/>
    <property type="project" value="InterPro"/>
</dbReference>
<dbReference type="Pfam" id="PF00122">
    <property type="entry name" value="E1-E2_ATPase"/>
    <property type="match status" value="1"/>
</dbReference>
<dbReference type="PROSITE" id="PS01047">
    <property type="entry name" value="HMA_1"/>
    <property type="match status" value="1"/>
</dbReference>
<dbReference type="SUPFAM" id="SSF81653">
    <property type="entry name" value="Calcium ATPase, transduction domain A"/>
    <property type="match status" value="1"/>
</dbReference>
<feature type="transmembrane region" description="Helical" evidence="11">
    <location>
        <begin position="405"/>
        <end position="427"/>
    </location>
</feature>
<feature type="transmembrane region" description="Helical" evidence="11">
    <location>
        <begin position="151"/>
        <end position="172"/>
    </location>
</feature>
<feature type="domain" description="HMA" evidence="12">
    <location>
        <begin position="66"/>
        <end position="129"/>
    </location>
</feature>
<dbReference type="AlphaFoldDB" id="A0A0J9GT78"/>
<evidence type="ECO:0000256" key="5">
    <source>
        <dbReference type="ARBA" id="ARBA00022723"/>
    </source>
</evidence>
<dbReference type="InterPro" id="IPR023299">
    <property type="entry name" value="ATPase_P-typ_cyto_dom_N"/>
</dbReference>
<gene>
    <name evidence="13" type="ORF">AIOL_001643</name>
</gene>
<evidence type="ECO:0000259" key="12">
    <source>
        <dbReference type="PROSITE" id="PS50846"/>
    </source>
</evidence>
<dbReference type="Gene3D" id="3.40.1110.10">
    <property type="entry name" value="Calcium-transporting ATPase, cytoplasmic domain N"/>
    <property type="match status" value="1"/>
</dbReference>
<dbReference type="FunFam" id="2.70.150.10:FF:000020">
    <property type="entry name" value="Copper-exporting P-type ATPase A"/>
    <property type="match status" value="1"/>
</dbReference>
<protein>
    <submittedName>
        <fullName evidence="13">Lead, cadmium, zinc and mercury transporting ATPase</fullName>
        <ecNumber evidence="13">3.6.3.3</ecNumber>
        <ecNumber evidence="13">3.6.3.4</ecNumber>
        <ecNumber evidence="13">3.6.3.5</ecNumber>
    </submittedName>
</protein>
<dbReference type="EC" id="3.6.3.4" evidence="13"/>
<evidence type="ECO:0000256" key="7">
    <source>
        <dbReference type="ARBA" id="ARBA00022840"/>
    </source>
</evidence>
<dbReference type="GO" id="GO:0005507">
    <property type="term" value="F:copper ion binding"/>
    <property type="evidence" value="ECO:0007669"/>
    <property type="project" value="TreeGrafter"/>
</dbReference>
<dbReference type="Gene3D" id="3.30.70.100">
    <property type="match status" value="2"/>
</dbReference>
<dbReference type="PANTHER" id="PTHR43520">
    <property type="entry name" value="ATP7, ISOFORM B"/>
    <property type="match status" value="1"/>
</dbReference>
<evidence type="ECO:0000256" key="4">
    <source>
        <dbReference type="ARBA" id="ARBA00022692"/>
    </source>
</evidence>
<dbReference type="NCBIfam" id="TIGR01494">
    <property type="entry name" value="ATPase_P-type"/>
    <property type="match status" value="1"/>
</dbReference>
<keyword evidence="6 11" id="KW-0547">Nucleotide-binding</keyword>
<dbReference type="PRINTS" id="PR00119">
    <property type="entry name" value="CATATPASE"/>
</dbReference>
<dbReference type="CDD" id="cd02094">
    <property type="entry name" value="P-type_ATPase_Cu-like"/>
    <property type="match status" value="1"/>
</dbReference>
<keyword evidence="7 11" id="KW-0067">ATP-binding</keyword>
<dbReference type="RefSeq" id="WP_049642540.1">
    <property type="nucleotide sequence ID" value="NZ_LFTY01000002.1"/>
</dbReference>
<keyword evidence="10 11" id="KW-0472">Membrane</keyword>
<dbReference type="OrthoDB" id="9807843at2"/>
<comment type="subcellular location">
    <subcellularLocation>
        <location evidence="1">Cell membrane</location>
        <topology evidence="1">Multi-pass membrane protein</topology>
    </subcellularLocation>
</comment>
<organism evidence="13 14">
    <name type="scientific">Candidatus Rhodobacter oscarellae</name>
    <dbReference type="NCBI Taxonomy" id="1675527"/>
    <lineage>
        <taxon>Bacteria</taxon>
        <taxon>Pseudomonadati</taxon>
        <taxon>Pseudomonadota</taxon>
        <taxon>Alphaproteobacteria</taxon>
        <taxon>Rhodobacterales</taxon>
        <taxon>Rhodobacter group</taxon>
        <taxon>Rhodobacter</taxon>
    </lineage>
</organism>
<evidence type="ECO:0000256" key="10">
    <source>
        <dbReference type="ARBA" id="ARBA00023136"/>
    </source>
</evidence>
<dbReference type="InterPro" id="IPR023214">
    <property type="entry name" value="HAD_sf"/>
</dbReference>
<dbReference type="PATRIC" id="fig|1675527.3.peg.1739"/>
<dbReference type="InterPro" id="IPR006121">
    <property type="entry name" value="HMA_dom"/>
</dbReference>
<dbReference type="InterPro" id="IPR018303">
    <property type="entry name" value="ATPase_P-typ_P_site"/>
</dbReference>
<dbReference type="InterPro" id="IPR027256">
    <property type="entry name" value="P-typ_ATPase_IB"/>
</dbReference>
<feature type="transmembrane region" description="Helical" evidence="11">
    <location>
        <begin position="727"/>
        <end position="746"/>
    </location>
</feature>
<dbReference type="STRING" id="1675527.AIOL_001643"/>
<dbReference type="InterPro" id="IPR059000">
    <property type="entry name" value="ATPase_P-type_domA"/>
</dbReference>
<evidence type="ECO:0000256" key="2">
    <source>
        <dbReference type="ARBA" id="ARBA00006024"/>
    </source>
</evidence>
<feature type="transmembrane region" description="Helical" evidence="11">
    <location>
        <begin position="752"/>
        <end position="774"/>
    </location>
</feature>
<comment type="similarity">
    <text evidence="2 11">Belongs to the cation transport ATPase (P-type) (TC 3.A.3) family. Type IB subfamily.</text>
</comment>
<feature type="transmembrane region" description="Helical" evidence="11">
    <location>
        <begin position="252"/>
        <end position="271"/>
    </location>
</feature>
<evidence type="ECO:0000313" key="13">
    <source>
        <dbReference type="EMBL" id="KMW56688.1"/>
    </source>
</evidence>
<dbReference type="InterPro" id="IPR036412">
    <property type="entry name" value="HAD-like_sf"/>
</dbReference>
<dbReference type="PRINTS" id="PR00943">
    <property type="entry name" value="CUATPASE"/>
</dbReference>
<feature type="transmembrane region" description="Helical" evidence="11">
    <location>
        <begin position="224"/>
        <end position="246"/>
    </location>
</feature>
<dbReference type="Proteomes" id="UP000037178">
    <property type="component" value="Unassembled WGS sequence"/>
</dbReference>
<feature type="transmembrane region" description="Helical" evidence="11">
    <location>
        <begin position="192"/>
        <end position="215"/>
    </location>
</feature>
<dbReference type="InterPro" id="IPR036163">
    <property type="entry name" value="HMA_dom_sf"/>
</dbReference>
<evidence type="ECO:0000313" key="14">
    <source>
        <dbReference type="Proteomes" id="UP000037178"/>
    </source>
</evidence>
<dbReference type="GO" id="GO:0005524">
    <property type="term" value="F:ATP binding"/>
    <property type="evidence" value="ECO:0007669"/>
    <property type="project" value="UniProtKB-UniRule"/>
</dbReference>
<dbReference type="EC" id="3.6.3.3" evidence="13"/>
<evidence type="ECO:0000256" key="3">
    <source>
        <dbReference type="ARBA" id="ARBA00022475"/>
    </source>
</evidence>
<dbReference type="InterPro" id="IPR023298">
    <property type="entry name" value="ATPase_P-typ_TM_dom_sf"/>
</dbReference>
<evidence type="ECO:0000256" key="1">
    <source>
        <dbReference type="ARBA" id="ARBA00004651"/>
    </source>
</evidence>
<accession>A0A0J9GT78</accession>
<dbReference type="PROSITE" id="PS01229">
    <property type="entry name" value="COF_2"/>
    <property type="match status" value="1"/>
</dbReference>
<dbReference type="Pfam" id="PF00702">
    <property type="entry name" value="Hydrolase"/>
    <property type="match status" value="1"/>
</dbReference>
<dbReference type="PROSITE" id="PS50846">
    <property type="entry name" value="HMA_2"/>
    <property type="match status" value="1"/>
</dbReference>
<dbReference type="NCBIfam" id="TIGR01525">
    <property type="entry name" value="ATPase-IB_hvy"/>
    <property type="match status" value="1"/>
</dbReference>
<dbReference type="GO" id="GO:0055070">
    <property type="term" value="P:copper ion homeostasis"/>
    <property type="evidence" value="ECO:0007669"/>
    <property type="project" value="TreeGrafter"/>
</dbReference>
<dbReference type="NCBIfam" id="TIGR01512">
    <property type="entry name" value="ATPase-IB2_Cd"/>
    <property type="match status" value="1"/>
</dbReference>
<comment type="caution">
    <text evidence="13">The sequence shown here is derived from an EMBL/GenBank/DDBJ whole genome shotgun (WGS) entry which is preliminary data.</text>
</comment>